<dbReference type="EMBL" id="BPLQ01015351">
    <property type="protein sequence ID" value="GIY87550.1"/>
    <property type="molecule type" value="Genomic_DNA"/>
</dbReference>
<organism evidence="1 2">
    <name type="scientific">Caerostris darwini</name>
    <dbReference type="NCBI Taxonomy" id="1538125"/>
    <lineage>
        <taxon>Eukaryota</taxon>
        <taxon>Metazoa</taxon>
        <taxon>Ecdysozoa</taxon>
        <taxon>Arthropoda</taxon>
        <taxon>Chelicerata</taxon>
        <taxon>Arachnida</taxon>
        <taxon>Araneae</taxon>
        <taxon>Araneomorphae</taxon>
        <taxon>Entelegynae</taxon>
        <taxon>Araneoidea</taxon>
        <taxon>Araneidae</taxon>
        <taxon>Caerostris</taxon>
    </lineage>
</organism>
<comment type="caution">
    <text evidence="1">The sequence shown here is derived from an EMBL/GenBank/DDBJ whole genome shotgun (WGS) entry which is preliminary data.</text>
</comment>
<proteinExistence type="predicted"/>
<evidence type="ECO:0000313" key="2">
    <source>
        <dbReference type="Proteomes" id="UP001054837"/>
    </source>
</evidence>
<name>A0AAV4WXD3_9ARAC</name>
<gene>
    <name evidence="1" type="ORF">CDAR_224451</name>
</gene>
<accession>A0AAV4WXD3</accession>
<protein>
    <submittedName>
        <fullName evidence="1">Uncharacterized protein</fullName>
    </submittedName>
</protein>
<evidence type="ECO:0000313" key="1">
    <source>
        <dbReference type="EMBL" id="GIY87550.1"/>
    </source>
</evidence>
<reference evidence="1 2" key="1">
    <citation type="submission" date="2021-06" db="EMBL/GenBank/DDBJ databases">
        <title>Caerostris darwini draft genome.</title>
        <authorList>
            <person name="Kono N."/>
            <person name="Arakawa K."/>
        </authorList>
    </citation>
    <scope>NUCLEOTIDE SEQUENCE [LARGE SCALE GENOMIC DNA]</scope>
</reference>
<dbReference type="AlphaFoldDB" id="A0AAV4WXD3"/>
<dbReference type="Proteomes" id="UP001054837">
    <property type="component" value="Unassembled WGS sequence"/>
</dbReference>
<keyword evidence="2" id="KW-1185">Reference proteome</keyword>
<sequence length="104" mass="11947">MGEAHPLFHSDFPLCINLKNKHTSSPPTRITGHLNDRGSFRERFQLLHLLPGCSLWTPLWLFQLQGNNKGLQYKVKIKGEKSANWTGENWSTDQAQSLWMSEVV</sequence>